<organism evidence="2 3">
    <name type="scientific">Nocardioides jishulii</name>
    <dbReference type="NCBI Taxonomy" id="2575440"/>
    <lineage>
        <taxon>Bacteria</taxon>
        <taxon>Bacillati</taxon>
        <taxon>Actinomycetota</taxon>
        <taxon>Actinomycetes</taxon>
        <taxon>Propionibacteriales</taxon>
        <taxon>Nocardioidaceae</taxon>
        <taxon>Nocardioides</taxon>
    </lineage>
</organism>
<evidence type="ECO:0000259" key="1">
    <source>
        <dbReference type="Pfam" id="PF00903"/>
    </source>
</evidence>
<name>A0A4U2YTL7_9ACTN</name>
<dbReference type="PANTHER" id="PTHR33990">
    <property type="entry name" value="PROTEIN YJDN-RELATED"/>
    <property type="match status" value="1"/>
</dbReference>
<keyword evidence="3" id="KW-1185">Reference proteome</keyword>
<sequence>MASKLNPYINVLDGRARQAVEFYQSVLGGELELSTFGESGMEGPFADQVMHSRLETPAGYTLMVADTPAEMMKLDVGNNISVSIAGDATQAEELRGYFTGLAEGGTVTEPMTIAPWGDEFGMLTDKFGINWMVNIAGVTG</sequence>
<dbReference type="InterPro" id="IPR029068">
    <property type="entry name" value="Glyas_Bleomycin-R_OHBP_Dase"/>
</dbReference>
<dbReference type="Proteomes" id="UP000307808">
    <property type="component" value="Unassembled WGS sequence"/>
</dbReference>
<dbReference type="OrthoDB" id="9795306at2"/>
<protein>
    <submittedName>
        <fullName evidence="2">VOC family protein</fullName>
    </submittedName>
</protein>
<dbReference type="SUPFAM" id="SSF54593">
    <property type="entry name" value="Glyoxalase/Bleomycin resistance protein/Dihydroxybiphenyl dioxygenase"/>
    <property type="match status" value="1"/>
</dbReference>
<gene>
    <name evidence="2" type="ORF">FC770_02205</name>
</gene>
<reference evidence="2 3" key="1">
    <citation type="submission" date="2019-04" db="EMBL/GenBank/DDBJ databases">
        <authorList>
            <person name="Dong K."/>
        </authorList>
    </citation>
    <scope>NUCLEOTIDE SEQUENCE [LARGE SCALE GENOMIC DNA]</scope>
    <source>
        <strain evidence="3">dk3543</strain>
    </source>
</reference>
<evidence type="ECO:0000313" key="2">
    <source>
        <dbReference type="EMBL" id="TKI64012.1"/>
    </source>
</evidence>
<dbReference type="EMBL" id="SZPY01000001">
    <property type="protein sequence ID" value="TKI64012.1"/>
    <property type="molecule type" value="Genomic_DNA"/>
</dbReference>
<dbReference type="InterPro" id="IPR028973">
    <property type="entry name" value="PhnB-like"/>
</dbReference>
<feature type="domain" description="Glyoxalase/fosfomycin resistance/dioxygenase" evidence="1">
    <location>
        <begin position="8"/>
        <end position="133"/>
    </location>
</feature>
<comment type="caution">
    <text evidence="2">The sequence shown here is derived from an EMBL/GenBank/DDBJ whole genome shotgun (WGS) entry which is preliminary data.</text>
</comment>
<dbReference type="CDD" id="cd06588">
    <property type="entry name" value="PhnB_like"/>
    <property type="match status" value="1"/>
</dbReference>
<dbReference type="AlphaFoldDB" id="A0A4U2YTL7"/>
<dbReference type="RefSeq" id="WP_137064476.1">
    <property type="nucleotide sequence ID" value="NZ_CP040748.1"/>
</dbReference>
<dbReference type="PANTHER" id="PTHR33990:SF1">
    <property type="entry name" value="PROTEIN YJDN"/>
    <property type="match status" value="1"/>
</dbReference>
<evidence type="ECO:0000313" key="3">
    <source>
        <dbReference type="Proteomes" id="UP000307808"/>
    </source>
</evidence>
<accession>A0A4U2YTL7</accession>
<proteinExistence type="predicted"/>
<dbReference type="InterPro" id="IPR004360">
    <property type="entry name" value="Glyas_Fos-R_dOase_dom"/>
</dbReference>
<dbReference type="Pfam" id="PF00903">
    <property type="entry name" value="Glyoxalase"/>
    <property type="match status" value="1"/>
</dbReference>
<dbReference type="Gene3D" id="3.10.180.10">
    <property type="entry name" value="2,3-Dihydroxybiphenyl 1,2-Dioxygenase, domain 1"/>
    <property type="match status" value="1"/>
</dbReference>